<organism evidence="1">
    <name type="scientific">hydrothermal vent metagenome</name>
    <dbReference type="NCBI Taxonomy" id="652676"/>
    <lineage>
        <taxon>unclassified sequences</taxon>
        <taxon>metagenomes</taxon>
        <taxon>ecological metagenomes</taxon>
    </lineage>
</organism>
<protein>
    <recommendedName>
        <fullName evidence="2">Outer membrane protein assembly factor BamC</fullName>
    </recommendedName>
</protein>
<proteinExistence type="predicted"/>
<evidence type="ECO:0000313" key="1">
    <source>
        <dbReference type="EMBL" id="VAW81439.1"/>
    </source>
</evidence>
<evidence type="ECO:0008006" key="2">
    <source>
        <dbReference type="Google" id="ProtNLM"/>
    </source>
</evidence>
<gene>
    <name evidence="1" type="ORF">MNBD_GAMMA13-50</name>
</gene>
<dbReference type="Gene3D" id="3.30.310.170">
    <property type="entry name" value="Outer membrane protein assembly factor BamC"/>
    <property type="match status" value="1"/>
</dbReference>
<dbReference type="AlphaFoldDB" id="A0A3B0Z599"/>
<sequence length="378" mass="42965">MHRMILTGRRCLPLLILSLLAGCSWLDKAFPDKSRDYKHAEPAPSLEVPPDLVTTPTTDILVVPSGPTTLSGYTSARELLGKQSGAAGEVMVDHDKLSFERDKDRAWLVVKGEPASLWPTVREFWVDSGFLIMREDPVLGTLETDWKENRAAIPQDPIRRVIGRIYENAYSSAYRDRYRMRLERGEKPGTTEIFITHQGVEEILVAERDEEGTTKWGPRPVDPGLESEMLKRMMIFLGIRPEQAEQQLAAEEPRRARAELIQENVEQATLIVHDEYNQAWRNVGIVLDRVGFSVEDRDRLQGTYYVRYNDPLSAQHSKGILSKLAFWSSDDEEEVENYQIVLSDDGANTRIVVLSETGEPEQSITAVRILNLLFDELK</sequence>
<dbReference type="InterPro" id="IPR010653">
    <property type="entry name" value="NlpB/DapX"/>
</dbReference>
<accession>A0A3B0Z599</accession>
<reference evidence="1" key="1">
    <citation type="submission" date="2018-06" db="EMBL/GenBank/DDBJ databases">
        <authorList>
            <person name="Zhirakovskaya E."/>
        </authorList>
    </citation>
    <scope>NUCLEOTIDE SEQUENCE</scope>
</reference>
<dbReference type="Pfam" id="PF06804">
    <property type="entry name" value="Lipoprotein_18"/>
    <property type="match status" value="1"/>
</dbReference>
<dbReference type="EMBL" id="UOFK01000261">
    <property type="protein sequence ID" value="VAW81439.1"/>
    <property type="molecule type" value="Genomic_DNA"/>
</dbReference>
<name>A0A3B0Z599_9ZZZZ</name>
<dbReference type="InterPro" id="IPR042268">
    <property type="entry name" value="BamC_C"/>
</dbReference>
<dbReference type="PROSITE" id="PS51257">
    <property type="entry name" value="PROKAR_LIPOPROTEIN"/>
    <property type="match status" value="1"/>
</dbReference>